<feature type="chain" id="PRO_5045730686" evidence="2">
    <location>
        <begin position="26"/>
        <end position="331"/>
    </location>
</feature>
<evidence type="ECO:0000256" key="1">
    <source>
        <dbReference type="ARBA" id="ARBA00022801"/>
    </source>
</evidence>
<dbReference type="PROSITE" id="PS51318">
    <property type="entry name" value="TAT"/>
    <property type="match status" value="1"/>
</dbReference>
<dbReference type="PANTHER" id="PTHR48081:SF6">
    <property type="entry name" value="PEPTIDASE S9 PROLYL OLIGOPEPTIDASE CATALYTIC DOMAIN-CONTAINING PROTEIN"/>
    <property type="match status" value="1"/>
</dbReference>
<dbReference type="InterPro" id="IPR006311">
    <property type="entry name" value="TAT_signal"/>
</dbReference>
<keyword evidence="5" id="KW-1185">Reference proteome</keyword>
<dbReference type="EMBL" id="JBHRYE010000002">
    <property type="protein sequence ID" value="MFC3669987.1"/>
    <property type="molecule type" value="Genomic_DNA"/>
</dbReference>
<reference evidence="5" key="1">
    <citation type="journal article" date="2019" name="Int. J. Syst. Evol. Microbiol.">
        <title>The Global Catalogue of Microorganisms (GCM) 10K type strain sequencing project: providing services to taxonomists for standard genome sequencing and annotation.</title>
        <authorList>
            <consortium name="The Broad Institute Genomics Platform"/>
            <consortium name="The Broad Institute Genome Sequencing Center for Infectious Disease"/>
            <person name="Wu L."/>
            <person name="Ma J."/>
        </authorList>
    </citation>
    <scope>NUCLEOTIDE SEQUENCE [LARGE SCALE GENOMIC DNA]</scope>
    <source>
        <strain evidence="5">KCTC 42224</strain>
    </source>
</reference>
<dbReference type="InterPro" id="IPR049492">
    <property type="entry name" value="BD-FAE-like_dom"/>
</dbReference>
<dbReference type="InterPro" id="IPR050300">
    <property type="entry name" value="GDXG_lipolytic_enzyme"/>
</dbReference>
<dbReference type="Gene3D" id="3.40.50.1820">
    <property type="entry name" value="alpha/beta hydrolase"/>
    <property type="match status" value="1"/>
</dbReference>
<dbReference type="SUPFAM" id="SSF53474">
    <property type="entry name" value="alpha/beta-Hydrolases"/>
    <property type="match status" value="1"/>
</dbReference>
<dbReference type="Pfam" id="PF20434">
    <property type="entry name" value="BD-FAE"/>
    <property type="match status" value="1"/>
</dbReference>
<dbReference type="Proteomes" id="UP001595683">
    <property type="component" value="Unassembled WGS sequence"/>
</dbReference>
<keyword evidence="1 4" id="KW-0378">Hydrolase</keyword>
<sequence>MRDVNPSRRALLGGLAALSAATTMASQRASAGPTAIHYGGPSIPLWPGAAPGAPKVLPTRRIEQRSQSADFDDRWLYGVAAPTLEVRRPAFQDGSAVILVPGGGYGFLSIDNEGEEQANWLTRRGVTCFILYYRLPDEGWANRGLVPLQDAQRAIRLVRHRAGEFGIDPARVAVLGFSAGGHLGGSLATRFAEKTYAPVDAADALSARPDLTGLIYPVITLSESFVHAGSRDNLLGKGASLAAAQAGSVERLVSDQTPPVFLTAASDDGLVPIANSLAMYQALLAKARPAEFHGFDQGGHGFGARLPQTVPAHAWPDLFHAFGQRHGVFKG</sequence>
<evidence type="ECO:0000313" key="5">
    <source>
        <dbReference type="Proteomes" id="UP001595683"/>
    </source>
</evidence>
<comment type="caution">
    <text evidence="4">The sequence shown here is derived from an EMBL/GenBank/DDBJ whole genome shotgun (WGS) entry which is preliminary data.</text>
</comment>
<organism evidence="4 5">
    <name type="scientific">Novosphingobium pokkalii</name>
    <dbReference type="NCBI Taxonomy" id="1770194"/>
    <lineage>
        <taxon>Bacteria</taxon>
        <taxon>Pseudomonadati</taxon>
        <taxon>Pseudomonadota</taxon>
        <taxon>Alphaproteobacteria</taxon>
        <taxon>Sphingomonadales</taxon>
        <taxon>Sphingomonadaceae</taxon>
        <taxon>Novosphingobium</taxon>
    </lineage>
</organism>
<feature type="signal peptide" evidence="2">
    <location>
        <begin position="1"/>
        <end position="25"/>
    </location>
</feature>
<evidence type="ECO:0000259" key="3">
    <source>
        <dbReference type="Pfam" id="PF20434"/>
    </source>
</evidence>
<dbReference type="GO" id="GO:0016787">
    <property type="term" value="F:hydrolase activity"/>
    <property type="evidence" value="ECO:0007669"/>
    <property type="project" value="UniProtKB-KW"/>
</dbReference>
<keyword evidence="2" id="KW-0732">Signal</keyword>
<dbReference type="InterPro" id="IPR029058">
    <property type="entry name" value="AB_hydrolase_fold"/>
</dbReference>
<proteinExistence type="predicted"/>
<name>A0ABV7UZC1_9SPHN</name>
<accession>A0ABV7UZC1</accession>
<feature type="domain" description="BD-FAE-like" evidence="3">
    <location>
        <begin position="96"/>
        <end position="283"/>
    </location>
</feature>
<dbReference type="PANTHER" id="PTHR48081">
    <property type="entry name" value="AB HYDROLASE SUPERFAMILY PROTEIN C4A8.06C"/>
    <property type="match status" value="1"/>
</dbReference>
<dbReference type="RefSeq" id="WP_191324484.1">
    <property type="nucleotide sequence ID" value="NZ_BMZP01000009.1"/>
</dbReference>
<evidence type="ECO:0000256" key="2">
    <source>
        <dbReference type="SAM" id="SignalP"/>
    </source>
</evidence>
<protein>
    <submittedName>
        <fullName evidence="4">Alpha/beta hydrolase</fullName>
    </submittedName>
</protein>
<evidence type="ECO:0000313" key="4">
    <source>
        <dbReference type="EMBL" id="MFC3669987.1"/>
    </source>
</evidence>
<gene>
    <name evidence="4" type="ORF">ACFOOT_00980</name>
</gene>